<evidence type="ECO:0000313" key="2">
    <source>
        <dbReference type="EMBL" id="PHP65577.1"/>
    </source>
</evidence>
<gene>
    <name evidence="2" type="ORF">CSC94_18465</name>
</gene>
<keyword evidence="1" id="KW-0812">Transmembrane</keyword>
<reference evidence="2 3" key="1">
    <citation type="submission" date="2017-10" db="EMBL/GenBank/DDBJ databases">
        <title>Sedimentibacterium mangrovi gen. nov., sp. nov., a novel member of family Phyllobacteriacea isolated from mangrove sediment.</title>
        <authorList>
            <person name="Liao H."/>
            <person name="Tian Y."/>
        </authorList>
    </citation>
    <scope>NUCLEOTIDE SEQUENCE [LARGE SCALE GENOMIC DNA]</scope>
    <source>
        <strain evidence="2 3">X9-2-2</strain>
    </source>
</reference>
<dbReference type="NCBIfam" id="TIGR02532">
    <property type="entry name" value="IV_pilin_GFxxxE"/>
    <property type="match status" value="1"/>
</dbReference>
<comment type="caution">
    <text evidence="2">The sequence shown here is derived from an EMBL/GenBank/DDBJ whole genome shotgun (WGS) entry which is preliminary data.</text>
</comment>
<keyword evidence="3" id="KW-1185">Reference proteome</keyword>
<dbReference type="AlphaFoldDB" id="A0A2G1QJ55"/>
<proteinExistence type="predicted"/>
<protein>
    <recommendedName>
        <fullName evidence="4">Prepilin-type cleavage/methylation domain-containing protein</fullName>
    </recommendedName>
</protein>
<dbReference type="EMBL" id="PDVP01000014">
    <property type="protein sequence ID" value="PHP65577.1"/>
    <property type="molecule type" value="Genomic_DNA"/>
</dbReference>
<dbReference type="RefSeq" id="WP_099307849.1">
    <property type="nucleotide sequence ID" value="NZ_PDVP01000014.1"/>
</dbReference>
<dbReference type="Proteomes" id="UP000221168">
    <property type="component" value="Unassembled WGS sequence"/>
</dbReference>
<keyword evidence="1" id="KW-0472">Membrane</keyword>
<name>A0A2G1QJ55_9HYPH</name>
<dbReference type="InterPro" id="IPR012902">
    <property type="entry name" value="N_methyl_site"/>
</dbReference>
<dbReference type="InterPro" id="IPR045584">
    <property type="entry name" value="Pilin-like"/>
</dbReference>
<evidence type="ECO:0000313" key="3">
    <source>
        <dbReference type="Proteomes" id="UP000221168"/>
    </source>
</evidence>
<evidence type="ECO:0008006" key="4">
    <source>
        <dbReference type="Google" id="ProtNLM"/>
    </source>
</evidence>
<keyword evidence="1" id="KW-1133">Transmembrane helix</keyword>
<accession>A0A2G1QJ55</accession>
<organism evidence="2 3">
    <name type="scientific">Zhengella mangrovi</name>
    <dbReference type="NCBI Taxonomy" id="1982044"/>
    <lineage>
        <taxon>Bacteria</taxon>
        <taxon>Pseudomonadati</taxon>
        <taxon>Pseudomonadota</taxon>
        <taxon>Alphaproteobacteria</taxon>
        <taxon>Hyphomicrobiales</taxon>
        <taxon>Notoacmeibacteraceae</taxon>
        <taxon>Zhengella</taxon>
    </lineage>
</organism>
<dbReference type="SUPFAM" id="SSF54523">
    <property type="entry name" value="Pili subunits"/>
    <property type="match status" value="1"/>
</dbReference>
<evidence type="ECO:0000256" key="1">
    <source>
        <dbReference type="SAM" id="Phobius"/>
    </source>
</evidence>
<sequence>MKRRDAPRAGGSRGFSLIEIIAVVVISAFVLQGLAQITGTMLRNWGQFNRNIGDFAAAVGTAETFSREINGMIPITIASDTGPKVFFSGDAARMVFARPAIGFDNAADLNEVTYALEPRGKRTDVIRYSGPLAVTKPVPGSAGTVRTLLAEIEGQVWFEYSPDGIAFKDRWQDRAALPAAVRIAFSLPGLPERVFRKTAMPMADAVTACLSDSGEADCAAYLAANP</sequence>
<feature type="transmembrane region" description="Helical" evidence="1">
    <location>
        <begin position="12"/>
        <end position="34"/>
    </location>
</feature>